<keyword evidence="1" id="KW-0812">Transmembrane</keyword>
<feature type="transmembrane region" description="Helical" evidence="1">
    <location>
        <begin position="43"/>
        <end position="63"/>
    </location>
</feature>
<feature type="transmembrane region" description="Helical" evidence="1">
    <location>
        <begin position="20"/>
        <end position="37"/>
    </location>
</feature>
<evidence type="ECO:0000313" key="2">
    <source>
        <dbReference type="EMBL" id="QGR20397.1"/>
    </source>
</evidence>
<proteinExistence type="predicted"/>
<protein>
    <submittedName>
        <fullName evidence="2">Uncharacterized protein</fullName>
    </submittedName>
</protein>
<keyword evidence="3" id="KW-1185">Reference proteome</keyword>
<accession>A0A650CSD8</accession>
<keyword evidence="1" id="KW-1133">Transmembrane helix</keyword>
<organism evidence="2 3">
    <name type="scientific">Stygiolobus azoricus</name>
    <dbReference type="NCBI Taxonomy" id="41675"/>
    <lineage>
        <taxon>Archaea</taxon>
        <taxon>Thermoproteota</taxon>
        <taxon>Thermoprotei</taxon>
        <taxon>Sulfolobales</taxon>
        <taxon>Sulfolobaceae</taxon>
        <taxon>Stygiolobus</taxon>
    </lineage>
</organism>
<dbReference type="Proteomes" id="UP000423396">
    <property type="component" value="Chromosome"/>
</dbReference>
<gene>
    <name evidence="2" type="ORF">D1868_10645</name>
</gene>
<dbReference type="AlphaFoldDB" id="A0A650CSD8"/>
<dbReference type="KEGG" id="sazo:D1868_10645"/>
<reference evidence="2 3" key="1">
    <citation type="submission" date="2019-10" db="EMBL/GenBank/DDBJ databases">
        <title>Genome Sequences from Six Type Strain Members of the Archaeal Family Sulfolobaceae: Acidianus ambivalens, Acidianus infernus, Metallosphaera prunae, Stygiolobus azoricus, Sulfolobus metallicus, and Sulfurisphaera ohwakuensis.</title>
        <authorList>
            <person name="Counts J.A."/>
            <person name="Kelly R.M."/>
        </authorList>
    </citation>
    <scope>NUCLEOTIDE SEQUENCE [LARGE SCALE GENOMIC DNA]</scope>
    <source>
        <strain evidence="2 3">FC6</strain>
    </source>
</reference>
<feature type="transmembrane region" description="Helical" evidence="1">
    <location>
        <begin position="130"/>
        <end position="147"/>
    </location>
</feature>
<evidence type="ECO:0000256" key="1">
    <source>
        <dbReference type="SAM" id="Phobius"/>
    </source>
</evidence>
<feature type="transmembrane region" description="Helical" evidence="1">
    <location>
        <begin position="102"/>
        <end position="123"/>
    </location>
</feature>
<sequence>MVCITLSTFVRGDKSKDSSFILLAFLISSIIIIYGTYLVAPSYVVLASVFGNYGLILAELTAINNLVRPFISRKSFFLLNFAIIPLSLIGNVNYSVFYNTLIIPSVVFLYFSLFIYAISTLVILKGVKKIVSILSAFLFAFGEYYVITGASGYLFYEAIATFISGIIIFLMIFLVPPKYVGD</sequence>
<dbReference type="OrthoDB" id="37230at2157"/>
<dbReference type="RefSeq" id="WP_156007849.1">
    <property type="nucleotide sequence ID" value="NZ_CP045483.1"/>
</dbReference>
<keyword evidence="1" id="KW-0472">Membrane</keyword>
<dbReference type="GeneID" id="42799535"/>
<feature type="transmembrane region" description="Helical" evidence="1">
    <location>
        <begin position="153"/>
        <end position="175"/>
    </location>
</feature>
<dbReference type="EMBL" id="CP045483">
    <property type="protein sequence ID" value="QGR20397.1"/>
    <property type="molecule type" value="Genomic_DNA"/>
</dbReference>
<feature type="transmembrane region" description="Helical" evidence="1">
    <location>
        <begin position="75"/>
        <end position="96"/>
    </location>
</feature>
<evidence type="ECO:0000313" key="3">
    <source>
        <dbReference type="Proteomes" id="UP000423396"/>
    </source>
</evidence>
<name>A0A650CSD8_9CREN</name>